<dbReference type="EMBL" id="LJAM02000137">
    <property type="protein sequence ID" value="RAP71498.1"/>
    <property type="molecule type" value="Genomic_DNA"/>
</dbReference>
<name>A0A328TMA1_9GAMM</name>
<reference evidence="1" key="1">
    <citation type="submission" date="2018-04" db="EMBL/GenBank/DDBJ databases">
        <title>Genomes of the Obligate Erwinia dacicola and Facultative Enterobacter sp. OLF Endosymbionts of the Olive Fruit fly, Bactrocera oleae.</title>
        <authorList>
            <person name="Estes A.M."/>
            <person name="Hearn D.J."/>
            <person name="Agarwal S."/>
            <person name="Pierson E.A."/>
            <person name="Dunning-Hotopp J.C."/>
        </authorList>
    </citation>
    <scope>NUCLEOTIDE SEQUENCE [LARGE SCALE GENOMIC DNA]</scope>
    <source>
        <strain evidence="1">Oroville</strain>
    </source>
</reference>
<keyword evidence="2" id="KW-1185">Reference proteome</keyword>
<proteinExistence type="predicted"/>
<dbReference type="AlphaFoldDB" id="A0A328TMA1"/>
<evidence type="ECO:0000313" key="1">
    <source>
        <dbReference type="EMBL" id="RAP71498.1"/>
    </source>
</evidence>
<gene>
    <name evidence="1" type="ORF">ACZ87_01689</name>
</gene>
<sequence>MAGVDGKLGDGAPPDAYSTWSRTRQLRPAAVLVRAGRHQTLARLVIVCQLL</sequence>
<dbReference type="Proteomes" id="UP000244334">
    <property type="component" value="Unassembled WGS sequence"/>
</dbReference>
<protein>
    <submittedName>
        <fullName evidence="1">Uncharacterized protein</fullName>
    </submittedName>
</protein>
<comment type="caution">
    <text evidence="1">The sequence shown here is derived from an EMBL/GenBank/DDBJ whole genome shotgun (WGS) entry which is preliminary data.</text>
</comment>
<evidence type="ECO:0000313" key="2">
    <source>
        <dbReference type="Proteomes" id="UP000244334"/>
    </source>
</evidence>
<accession>A0A328TMA1</accession>
<organism evidence="1 2">
    <name type="scientific">Candidatus Erwinia dacicola</name>
    <dbReference type="NCBI Taxonomy" id="252393"/>
    <lineage>
        <taxon>Bacteria</taxon>
        <taxon>Pseudomonadati</taxon>
        <taxon>Pseudomonadota</taxon>
        <taxon>Gammaproteobacteria</taxon>
        <taxon>Enterobacterales</taxon>
        <taxon>Erwiniaceae</taxon>
        <taxon>Erwinia</taxon>
    </lineage>
</organism>